<evidence type="ECO:0000259" key="2">
    <source>
        <dbReference type="SMART" id="SM01017"/>
    </source>
</evidence>
<dbReference type="GO" id="GO:0001664">
    <property type="term" value="F:G protein-coupled receptor binding"/>
    <property type="evidence" value="ECO:0007669"/>
    <property type="project" value="TreeGrafter"/>
</dbReference>
<dbReference type="PANTHER" id="PTHR11792">
    <property type="entry name" value="ARRESTIN"/>
    <property type="match status" value="1"/>
</dbReference>
<evidence type="ECO:0000313" key="4">
    <source>
        <dbReference type="Proteomes" id="UP000663828"/>
    </source>
</evidence>
<feature type="non-terminal residue" evidence="3">
    <location>
        <position position="1"/>
    </location>
</feature>
<keyword evidence="4" id="KW-1185">Reference proteome</keyword>
<dbReference type="Pfam" id="PF02752">
    <property type="entry name" value="Arrestin_C"/>
    <property type="match status" value="1"/>
</dbReference>
<dbReference type="InterPro" id="IPR000698">
    <property type="entry name" value="Arrestin"/>
</dbReference>
<protein>
    <recommendedName>
        <fullName evidence="2">Arrestin C-terminal-like domain-containing protein</fullName>
    </recommendedName>
</protein>
<dbReference type="Proteomes" id="UP000663828">
    <property type="component" value="Unassembled WGS sequence"/>
</dbReference>
<dbReference type="InterPro" id="IPR011022">
    <property type="entry name" value="Arrestin_C-like"/>
</dbReference>
<dbReference type="Gene3D" id="2.60.40.640">
    <property type="match status" value="1"/>
</dbReference>
<dbReference type="GO" id="GO:0005737">
    <property type="term" value="C:cytoplasm"/>
    <property type="evidence" value="ECO:0007669"/>
    <property type="project" value="TreeGrafter"/>
</dbReference>
<proteinExistence type="inferred from homology"/>
<gene>
    <name evidence="3" type="ORF">XAT740_LOCUS41444</name>
</gene>
<feature type="domain" description="Arrestin C-terminal-like" evidence="2">
    <location>
        <begin position="53"/>
        <end position="248"/>
    </location>
</feature>
<dbReference type="SUPFAM" id="SSF81296">
    <property type="entry name" value="E set domains"/>
    <property type="match status" value="2"/>
</dbReference>
<dbReference type="InterPro" id="IPR014756">
    <property type="entry name" value="Ig_E-set"/>
</dbReference>
<comment type="caution">
    <text evidence="3">The sequence shown here is derived from an EMBL/GenBank/DDBJ whole genome shotgun (WGS) entry which is preliminary data.</text>
</comment>
<dbReference type="GO" id="GO:0002031">
    <property type="term" value="P:G protein-coupled receptor internalization"/>
    <property type="evidence" value="ECO:0007669"/>
    <property type="project" value="TreeGrafter"/>
</dbReference>
<dbReference type="AlphaFoldDB" id="A0A815VCN7"/>
<accession>A0A815VCN7</accession>
<reference evidence="3" key="1">
    <citation type="submission" date="2021-02" db="EMBL/GenBank/DDBJ databases">
        <authorList>
            <person name="Nowell W R."/>
        </authorList>
    </citation>
    <scope>NUCLEOTIDE SEQUENCE</scope>
</reference>
<dbReference type="PANTHER" id="PTHR11792:SF17">
    <property type="entry name" value="KURTZ ARRESTIN"/>
    <property type="match status" value="1"/>
</dbReference>
<dbReference type="GO" id="GO:0007165">
    <property type="term" value="P:signal transduction"/>
    <property type="evidence" value="ECO:0007669"/>
    <property type="project" value="InterPro"/>
</dbReference>
<dbReference type="InterPro" id="IPR014752">
    <property type="entry name" value="Arrestin-like_C"/>
</dbReference>
<dbReference type="InterPro" id="IPR014753">
    <property type="entry name" value="Arrestin_N"/>
</dbReference>
<sequence>GVDYELKTYVAETSEDKSHKRSSVRLAIRKLTYAPETPAPQPVIEAHKDFMMSPAPLHLECTLDKEMYYHGESINVNVVVTNNSSKTLRKIRISGKNRSTETTMLVFALSSSPFLLLKIKLVYLSIPDYRSVVVQYAEICLYSSTQYKCDVAVIESSEGFPITPCSTLTKVYSLTPLLANNKDKRGLALDGKLKHEDTNLASSTIIRSTTQKENLGIIVQYKVKVKLIVAMGGDLAVELPFTLTHPKPPPTPSPSRQLEFVTNQQNVNDQQAVDIPIDHNLIQLDTNFDNTGHDDDFIFEEFARIRLKGHDSGHEDTEA</sequence>
<organism evidence="3 4">
    <name type="scientific">Adineta ricciae</name>
    <name type="common">Rotifer</name>
    <dbReference type="NCBI Taxonomy" id="249248"/>
    <lineage>
        <taxon>Eukaryota</taxon>
        <taxon>Metazoa</taxon>
        <taxon>Spiralia</taxon>
        <taxon>Gnathifera</taxon>
        <taxon>Rotifera</taxon>
        <taxon>Eurotatoria</taxon>
        <taxon>Bdelloidea</taxon>
        <taxon>Adinetida</taxon>
        <taxon>Adinetidae</taxon>
        <taxon>Adineta</taxon>
    </lineage>
</organism>
<evidence type="ECO:0000256" key="1">
    <source>
        <dbReference type="ARBA" id="ARBA00005298"/>
    </source>
</evidence>
<dbReference type="EMBL" id="CAJNOR010004848">
    <property type="protein sequence ID" value="CAF1530708.1"/>
    <property type="molecule type" value="Genomic_DNA"/>
</dbReference>
<comment type="similarity">
    <text evidence="1">Belongs to the arrestin family.</text>
</comment>
<evidence type="ECO:0000313" key="3">
    <source>
        <dbReference type="EMBL" id="CAF1530708.1"/>
    </source>
</evidence>
<dbReference type="Gene3D" id="2.60.40.840">
    <property type="match status" value="1"/>
</dbReference>
<dbReference type="SMART" id="SM01017">
    <property type="entry name" value="Arrestin_C"/>
    <property type="match status" value="1"/>
</dbReference>
<name>A0A815VCN7_ADIRI</name>